<evidence type="ECO:0000259" key="3">
    <source>
        <dbReference type="SMART" id="SM00822"/>
    </source>
</evidence>
<dbReference type="InterPro" id="IPR057326">
    <property type="entry name" value="KR_dom"/>
</dbReference>
<accession>M0LZD8</accession>
<name>M0LZD8_9EURY</name>
<organism evidence="4 5">
    <name type="scientific">Halococcus hamelinensis 100A6</name>
    <dbReference type="NCBI Taxonomy" id="1132509"/>
    <lineage>
        <taxon>Archaea</taxon>
        <taxon>Methanobacteriati</taxon>
        <taxon>Methanobacteriota</taxon>
        <taxon>Stenosarchaea group</taxon>
        <taxon>Halobacteria</taxon>
        <taxon>Halobacteriales</taxon>
        <taxon>Halococcaceae</taxon>
        <taxon>Halococcus</taxon>
    </lineage>
</organism>
<feature type="domain" description="Ketoreductase" evidence="3">
    <location>
        <begin position="15"/>
        <end position="190"/>
    </location>
</feature>
<dbReference type="PANTHER" id="PTHR43477">
    <property type="entry name" value="DIHYDROANTICAPSIN 7-DEHYDROGENASE"/>
    <property type="match status" value="1"/>
</dbReference>
<dbReference type="GO" id="GO:0016491">
    <property type="term" value="F:oxidoreductase activity"/>
    <property type="evidence" value="ECO:0007669"/>
    <property type="project" value="UniProtKB-KW"/>
</dbReference>
<dbReference type="PROSITE" id="PS00061">
    <property type="entry name" value="ADH_SHORT"/>
    <property type="match status" value="1"/>
</dbReference>
<dbReference type="SUPFAM" id="SSF51735">
    <property type="entry name" value="NAD(P)-binding Rossmann-fold domains"/>
    <property type="match status" value="1"/>
</dbReference>
<evidence type="ECO:0000313" key="4">
    <source>
        <dbReference type="EMBL" id="EMA37734.1"/>
    </source>
</evidence>
<dbReference type="InterPro" id="IPR036291">
    <property type="entry name" value="NAD(P)-bd_dom_sf"/>
</dbReference>
<dbReference type="CDD" id="cd05233">
    <property type="entry name" value="SDR_c"/>
    <property type="match status" value="1"/>
</dbReference>
<dbReference type="eggNOG" id="arCOG01259">
    <property type="taxonomic scope" value="Archaea"/>
</dbReference>
<dbReference type="RefSeq" id="WP_007694242.1">
    <property type="nucleotide sequence ID" value="NZ_AJRK01000071.1"/>
</dbReference>
<dbReference type="OrthoDB" id="281764at2157"/>
<dbReference type="PRINTS" id="PR00080">
    <property type="entry name" value="SDRFAMILY"/>
</dbReference>
<proteinExistence type="inferred from homology"/>
<dbReference type="SMART" id="SM00822">
    <property type="entry name" value="PKS_KR"/>
    <property type="match status" value="1"/>
</dbReference>
<evidence type="ECO:0000313" key="5">
    <source>
        <dbReference type="Proteomes" id="UP000011566"/>
    </source>
</evidence>
<dbReference type="PATRIC" id="fig|1132509.6.peg.2792"/>
<dbReference type="AlphaFoldDB" id="M0LZD8"/>
<dbReference type="Proteomes" id="UP000011566">
    <property type="component" value="Unassembled WGS sequence"/>
</dbReference>
<dbReference type="FunFam" id="3.40.50.720:FF:000084">
    <property type="entry name" value="Short-chain dehydrogenase reductase"/>
    <property type="match status" value="1"/>
</dbReference>
<keyword evidence="5" id="KW-1185">Reference proteome</keyword>
<sequence>MEDENKHSAVTVEGKNAVVIGGTSGIGRGIARAFVEDGANVIATSRSQEAVHAITEEIRSEGGTTTAQTCDTTNRESLSDLRKAAVDTFGHVDILVNSVSTTAHASILEMSDEQWDRSLDVFLTGTFLACQIFAREMDEGSIVNISSMSADQIREERPAYCAAKSGVNGLTRAASVDLAPEIRVNAIAPGFVKTKATADRLSEGTSTRDSIDERTPMNRVADTAEIAGAAIYLGSDASSFTTGEILTVDGGYDRSAM</sequence>
<keyword evidence="2" id="KW-0560">Oxidoreductase</keyword>
<dbReference type="Gene3D" id="3.40.50.720">
    <property type="entry name" value="NAD(P)-binding Rossmann-like Domain"/>
    <property type="match status" value="1"/>
</dbReference>
<dbReference type="PANTHER" id="PTHR43477:SF1">
    <property type="entry name" value="DIHYDROANTICAPSIN 7-DEHYDROGENASE"/>
    <property type="match status" value="1"/>
</dbReference>
<comment type="caution">
    <text evidence="4">The sequence shown here is derived from an EMBL/GenBank/DDBJ whole genome shotgun (WGS) entry which is preliminary data.</text>
</comment>
<reference evidence="4 5" key="1">
    <citation type="journal article" date="2014" name="PLoS Genet.">
        <title>Phylogenetically driven sequencing of extremely halophilic archaea reveals strategies for static and dynamic osmo-response.</title>
        <authorList>
            <person name="Becker E.A."/>
            <person name="Seitzer P.M."/>
            <person name="Tritt A."/>
            <person name="Larsen D."/>
            <person name="Krusor M."/>
            <person name="Yao A.I."/>
            <person name="Wu D."/>
            <person name="Madern D."/>
            <person name="Eisen J.A."/>
            <person name="Darling A.E."/>
            <person name="Facciotti M.T."/>
        </authorList>
    </citation>
    <scope>NUCLEOTIDE SEQUENCE [LARGE SCALE GENOMIC DNA]</scope>
    <source>
        <strain evidence="4 5">100A6</strain>
    </source>
</reference>
<dbReference type="InterPro" id="IPR051122">
    <property type="entry name" value="SDR_DHRS6-like"/>
</dbReference>
<comment type="similarity">
    <text evidence="1">Belongs to the short-chain dehydrogenases/reductases (SDR) family.</text>
</comment>
<dbReference type="Pfam" id="PF13561">
    <property type="entry name" value="adh_short_C2"/>
    <property type="match status" value="1"/>
</dbReference>
<protein>
    <submittedName>
        <fullName evidence="4">3-oxoacyl-ACP reductase</fullName>
    </submittedName>
</protein>
<gene>
    <name evidence="4" type="ORF">C447_12200</name>
</gene>
<dbReference type="EMBL" id="AOMB01000033">
    <property type="protein sequence ID" value="EMA37734.1"/>
    <property type="molecule type" value="Genomic_DNA"/>
</dbReference>
<evidence type="ECO:0000256" key="1">
    <source>
        <dbReference type="ARBA" id="ARBA00006484"/>
    </source>
</evidence>
<evidence type="ECO:0000256" key="2">
    <source>
        <dbReference type="ARBA" id="ARBA00023002"/>
    </source>
</evidence>
<dbReference type="InterPro" id="IPR002347">
    <property type="entry name" value="SDR_fam"/>
</dbReference>
<dbReference type="InterPro" id="IPR020904">
    <property type="entry name" value="Sc_DH/Rdtase_CS"/>
</dbReference>
<dbReference type="PRINTS" id="PR00081">
    <property type="entry name" value="GDHRDH"/>
</dbReference>